<sequence>MDTTNKHDWGLIIAGVLLVICSMFFLFAPGLALVTITVIAGAAFLVSGIFDIINYFRFRKAMNLSGWALAYAALDIVLGILFLVNPLVSAGALAWFIGAFFIVFGVFEAVGAFKVRNMGVSMWGWMLFSGIVGALCGLTFFIAPAMLGVFLSVFILMRGASLIFYGWNTGKAMLA</sequence>
<dbReference type="Pfam" id="PF03729">
    <property type="entry name" value="DUF308"/>
    <property type="match status" value="1"/>
</dbReference>
<dbReference type="AlphaFoldDB" id="A0A6L7IU41"/>
<dbReference type="EMBL" id="CP063310">
    <property type="protein sequence ID" value="QOS69125.1"/>
    <property type="molecule type" value="Genomic_DNA"/>
</dbReference>
<proteinExistence type="predicted"/>
<dbReference type="RefSeq" id="WP_160942905.1">
    <property type="nucleotide sequence ID" value="NZ_CP063310.1"/>
</dbReference>
<evidence type="ECO:0000313" key="1">
    <source>
        <dbReference type="EMBL" id="QOS69125.1"/>
    </source>
</evidence>
<dbReference type="KEGG" id="egd:GS424_004595"/>
<dbReference type="PANTHER" id="PTHR34989:SF1">
    <property type="entry name" value="PROTEIN HDED"/>
    <property type="match status" value="1"/>
</dbReference>
<dbReference type="InterPro" id="IPR005325">
    <property type="entry name" value="DUF308_memb"/>
</dbReference>
<dbReference type="Proteomes" id="UP000478463">
    <property type="component" value="Chromosome"/>
</dbReference>
<dbReference type="GO" id="GO:0005886">
    <property type="term" value="C:plasma membrane"/>
    <property type="evidence" value="ECO:0007669"/>
    <property type="project" value="TreeGrafter"/>
</dbReference>
<dbReference type="PANTHER" id="PTHR34989">
    <property type="entry name" value="PROTEIN HDED"/>
    <property type="match status" value="1"/>
</dbReference>
<gene>
    <name evidence="1" type="ORF">GS424_004595</name>
</gene>
<organism evidence="1 2">
    <name type="scientific">Eggerthella guodeyinii</name>
    <dbReference type="NCBI Taxonomy" id="2690837"/>
    <lineage>
        <taxon>Bacteria</taxon>
        <taxon>Bacillati</taxon>
        <taxon>Actinomycetota</taxon>
        <taxon>Coriobacteriia</taxon>
        <taxon>Eggerthellales</taxon>
        <taxon>Eggerthellaceae</taxon>
        <taxon>Eggerthella</taxon>
    </lineage>
</organism>
<reference evidence="1 2" key="1">
    <citation type="submission" date="2020-10" db="EMBL/GenBank/DDBJ databases">
        <title>Eggerthella sp. nov., isolated from human feces.</title>
        <authorList>
            <person name="Yajun G."/>
        </authorList>
    </citation>
    <scope>NUCLEOTIDE SEQUENCE [LARGE SCALE GENOMIC DNA]</scope>
    <source>
        <strain evidence="1 2">HF-1101</strain>
    </source>
</reference>
<protein>
    <submittedName>
        <fullName evidence="1">DUF308 domain-containing protein</fullName>
    </submittedName>
</protein>
<evidence type="ECO:0000313" key="2">
    <source>
        <dbReference type="Proteomes" id="UP000478463"/>
    </source>
</evidence>
<dbReference type="InterPro" id="IPR052712">
    <property type="entry name" value="Acid_resist_chaperone_HdeD"/>
</dbReference>
<accession>A0A6L7IU41</accession>
<name>A0A6L7IU41_9ACTN</name>